<proteinExistence type="inferred from homology"/>
<keyword evidence="4 12" id="KW-0633">Potassium transport</keyword>
<feature type="transmembrane region" description="Helical" evidence="14">
    <location>
        <begin position="6"/>
        <end position="29"/>
    </location>
</feature>
<dbReference type="InterPro" id="IPR003280">
    <property type="entry name" value="2pore_dom_K_chnl"/>
</dbReference>
<evidence type="ECO:0000256" key="8">
    <source>
        <dbReference type="ARBA" id="ARBA00022989"/>
    </source>
</evidence>
<evidence type="ECO:0000256" key="5">
    <source>
        <dbReference type="ARBA" id="ARBA00022692"/>
    </source>
</evidence>
<evidence type="ECO:0000256" key="2">
    <source>
        <dbReference type="ARBA" id="ARBA00006666"/>
    </source>
</evidence>
<evidence type="ECO:0000256" key="7">
    <source>
        <dbReference type="ARBA" id="ARBA00022958"/>
    </source>
</evidence>
<dbReference type="GeneTree" id="ENSGT00940000158248"/>
<dbReference type="InterPro" id="IPR013099">
    <property type="entry name" value="K_chnl_dom"/>
</dbReference>
<keyword evidence="8 14" id="KW-1133">Transmembrane helix</keyword>
<keyword evidence="5 13" id="KW-0812">Transmembrane</keyword>
<dbReference type="GO" id="GO:0022841">
    <property type="term" value="F:potassium ion leak channel activity"/>
    <property type="evidence" value="ECO:0007669"/>
    <property type="project" value="TreeGrafter"/>
</dbReference>
<dbReference type="PANTHER" id="PTHR11003:SF138">
    <property type="entry name" value="POTASSIUM CHANNEL SUBFAMILY K MEMBER 3"/>
    <property type="match status" value="1"/>
</dbReference>
<dbReference type="SUPFAM" id="SSF81324">
    <property type="entry name" value="Voltage-gated potassium channels"/>
    <property type="match status" value="2"/>
</dbReference>
<feature type="transmembrane region" description="Helical" evidence="14">
    <location>
        <begin position="111"/>
        <end position="133"/>
    </location>
</feature>
<evidence type="ECO:0000256" key="4">
    <source>
        <dbReference type="ARBA" id="ARBA00022538"/>
    </source>
</evidence>
<comment type="subcellular location">
    <subcellularLocation>
        <location evidence="1">Membrane</location>
        <topology evidence="1">Multi-pass membrane protein</topology>
    </subcellularLocation>
</comment>
<dbReference type="GO" id="GO:0015271">
    <property type="term" value="F:outward rectifier potassium channel activity"/>
    <property type="evidence" value="ECO:0007669"/>
    <property type="project" value="TreeGrafter"/>
</dbReference>
<name>A0A3B3T826_9TELE</name>
<evidence type="ECO:0000256" key="6">
    <source>
        <dbReference type="ARBA" id="ARBA00022826"/>
    </source>
</evidence>
<accession>A0A3B3T826</accession>
<feature type="transmembrane region" description="Helical" evidence="14">
    <location>
        <begin position="220"/>
        <end position="247"/>
    </location>
</feature>
<feature type="domain" description="Potassium channel" evidence="15">
    <location>
        <begin position="77"/>
        <end position="132"/>
    </location>
</feature>
<keyword evidence="10 12" id="KW-0472">Membrane</keyword>
<feature type="domain" description="Potassium channel" evidence="15">
    <location>
        <begin position="168"/>
        <end position="243"/>
    </location>
</feature>
<keyword evidence="7 12" id="KW-0630">Potassium</keyword>
<feature type="transmembrane region" description="Helical" evidence="14">
    <location>
        <begin position="154"/>
        <end position="177"/>
    </location>
</feature>
<keyword evidence="9 12" id="KW-0406">Ion transport</keyword>
<reference evidence="16" key="2">
    <citation type="submission" date="2025-09" db="UniProtKB">
        <authorList>
            <consortium name="Ensembl"/>
        </authorList>
    </citation>
    <scope>IDENTIFICATION</scope>
</reference>
<dbReference type="Gene3D" id="1.10.287.70">
    <property type="match status" value="1"/>
</dbReference>
<evidence type="ECO:0000313" key="17">
    <source>
        <dbReference type="Proteomes" id="UP000261540"/>
    </source>
</evidence>
<dbReference type="PRINTS" id="PR01333">
    <property type="entry name" value="2POREKCHANEL"/>
</dbReference>
<dbReference type="Ensembl" id="ENSPKIT00000019607.1">
    <property type="protein sequence ID" value="ENSPKIP00000038613.1"/>
    <property type="gene ID" value="ENSPKIG00000016324.1"/>
</dbReference>
<evidence type="ECO:0000256" key="12">
    <source>
        <dbReference type="PIRNR" id="PIRNR038061"/>
    </source>
</evidence>
<evidence type="ECO:0000256" key="10">
    <source>
        <dbReference type="ARBA" id="ARBA00023136"/>
    </source>
</evidence>
<dbReference type="PANTHER" id="PTHR11003">
    <property type="entry name" value="POTASSIUM CHANNEL, SUBFAMILY K"/>
    <property type="match status" value="1"/>
</dbReference>
<evidence type="ECO:0000256" key="13">
    <source>
        <dbReference type="RuleBase" id="RU003857"/>
    </source>
</evidence>
<dbReference type="InterPro" id="IPR003092">
    <property type="entry name" value="2pore_dom_K_chnl_TASK"/>
</dbReference>
<reference evidence="16" key="1">
    <citation type="submission" date="2025-08" db="UniProtKB">
        <authorList>
            <consortium name="Ensembl"/>
        </authorList>
    </citation>
    <scope>IDENTIFICATION</scope>
</reference>
<evidence type="ECO:0000256" key="3">
    <source>
        <dbReference type="ARBA" id="ARBA00022448"/>
    </source>
</evidence>
<dbReference type="GO" id="GO:0005886">
    <property type="term" value="C:plasma membrane"/>
    <property type="evidence" value="ECO:0007669"/>
    <property type="project" value="TreeGrafter"/>
</dbReference>
<dbReference type="Proteomes" id="UP000261540">
    <property type="component" value="Unplaced"/>
</dbReference>
<dbReference type="AlphaFoldDB" id="A0A3B3T826"/>
<organism evidence="16 17">
    <name type="scientific">Paramormyrops kingsleyae</name>
    <dbReference type="NCBI Taxonomy" id="1676925"/>
    <lineage>
        <taxon>Eukaryota</taxon>
        <taxon>Metazoa</taxon>
        <taxon>Chordata</taxon>
        <taxon>Craniata</taxon>
        <taxon>Vertebrata</taxon>
        <taxon>Euteleostomi</taxon>
        <taxon>Actinopterygii</taxon>
        <taxon>Neopterygii</taxon>
        <taxon>Teleostei</taxon>
        <taxon>Osteoglossocephala</taxon>
        <taxon>Osteoglossomorpha</taxon>
        <taxon>Osteoglossiformes</taxon>
        <taxon>Mormyridae</taxon>
        <taxon>Paramormyrops</taxon>
    </lineage>
</organism>
<dbReference type="FunFam" id="1.10.287.70:FF:000057">
    <property type="entry name" value="Potassium channel subfamily K member"/>
    <property type="match status" value="1"/>
</dbReference>
<keyword evidence="17" id="KW-1185">Reference proteome</keyword>
<keyword evidence="3 12" id="KW-0813">Transport</keyword>
<dbReference type="InterPro" id="IPR005406">
    <property type="entry name" value="KCNK3"/>
</dbReference>
<dbReference type="GO" id="GO:0005252">
    <property type="term" value="F:open rectifier potassium channel activity"/>
    <property type="evidence" value="ECO:0007669"/>
    <property type="project" value="InterPro"/>
</dbReference>
<gene>
    <name evidence="16" type="primary">KCNK3</name>
</gene>
<keyword evidence="6 12" id="KW-0631">Potassium channel</keyword>
<evidence type="ECO:0000256" key="9">
    <source>
        <dbReference type="ARBA" id="ARBA00023065"/>
    </source>
</evidence>
<comment type="similarity">
    <text evidence="2 13">Belongs to the two pore domain potassium channel (TC 1.A.1.8) family.</text>
</comment>
<dbReference type="GO" id="GO:0030322">
    <property type="term" value="P:stabilization of membrane potential"/>
    <property type="evidence" value="ECO:0007669"/>
    <property type="project" value="TreeGrafter"/>
</dbReference>
<protein>
    <recommendedName>
        <fullName evidence="12">Potassium channel subfamily K member</fullName>
    </recommendedName>
</protein>
<evidence type="ECO:0000256" key="14">
    <source>
        <dbReference type="SAM" id="Phobius"/>
    </source>
</evidence>
<dbReference type="PRINTS" id="PR01095">
    <property type="entry name" value="TASKCHANNEL"/>
</dbReference>
<dbReference type="PIRSF" id="PIRSF038061">
    <property type="entry name" value="K_channel_subfamily_K_type"/>
    <property type="match status" value="1"/>
</dbReference>
<feature type="transmembrane region" description="Helical" evidence="14">
    <location>
        <begin position="189"/>
        <end position="208"/>
    </location>
</feature>
<evidence type="ECO:0000259" key="15">
    <source>
        <dbReference type="Pfam" id="PF07885"/>
    </source>
</evidence>
<dbReference type="PRINTS" id="PR01584">
    <property type="entry name" value="TASK1CHANNEL"/>
</dbReference>
<keyword evidence="11 13" id="KW-0407">Ion channel</keyword>
<evidence type="ECO:0000256" key="11">
    <source>
        <dbReference type="ARBA" id="ARBA00023303"/>
    </source>
</evidence>
<evidence type="ECO:0000313" key="16">
    <source>
        <dbReference type="Ensembl" id="ENSPKIP00000038613.1"/>
    </source>
</evidence>
<sequence>MKRHNVRTLALIICTIVYLLFGAAIFDALESQLETTQSTKLQQRKRELMTKYNLTEDNFDELEWVLLQLEPHKAGLQWKFAGSFYFAITVITTIGYGHAAPSTDGGKVFCMFYAVLGIPLTLVMFQSLGERINTFVRYLLYRIKKLLRMHKTEVSMANMVSIGFLSCVSILGIGAAAFSHYEDWSFFQAYYYCFITLTTIGFGDYVALQKDQALQNNPKYVAFSFFYILIGLTVIGAFLNLVVLRFMTLNTEDERQDAECQALLSQNMQGHKTCARVNSATSGLEGSVRRGLFCVYPEMLHFQSMCTCLCYKGQEKVPYCIPMIFPRDWSSSNVAVEQEEDLSGHVPNPCTNMHMCSCSVQHRSMISGTPTVSYHHTVNRVLLKRRRSI</sequence>
<evidence type="ECO:0000256" key="1">
    <source>
        <dbReference type="ARBA" id="ARBA00004141"/>
    </source>
</evidence>
<dbReference type="Pfam" id="PF07885">
    <property type="entry name" value="Ion_trans_2"/>
    <property type="match status" value="2"/>
</dbReference>